<dbReference type="AlphaFoldDB" id="A0AB34WZH2"/>
<feature type="compositionally biased region" description="Basic and acidic residues" evidence="1">
    <location>
        <begin position="9"/>
        <end position="21"/>
    </location>
</feature>
<dbReference type="Proteomes" id="UP000070572">
    <property type="component" value="Unassembled WGS sequence"/>
</dbReference>
<feature type="region of interest" description="Disordered" evidence="1">
    <location>
        <begin position="1"/>
        <end position="25"/>
    </location>
</feature>
<name>A0AB34WZH2_9ACTO</name>
<comment type="caution">
    <text evidence="2">The sequence shown here is derived from an EMBL/GenBank/DDBJ whole genome shotgun (WGS) entry which is preliminary data.</text>
</comment>
<proteinExistence type="predicted"/>
<dbReference type="EMBL" id="LSDN01000014">
    <property type="protein sequence ID" value="KXB80754.1"/>
    <property type="molecule type" value="Genomic_DNA"/>
</dbReference>
<organism evidence="2 3">
    <name type="scientific">Varibaculum cambriense</name>
    <dbReference type="NCBI Taxonomy" id="184870"/>
    <lineage>
        <taxon>Bacteria</taxon>
        <taxon>Bacillati</taxon>
        <taxon>Actinomycetota</taxon>
        <taxon>Actinomycetes</taxon>
        <taxon>Actinomycetales</taxon>
        <taxon>Actinomycetaceae</taxon>
        <taxon>Varibaculum</taxon>
    </lineage>
</organism>
<gene>
    <name evidence="2" type="ORF">HMPREF1862_01061</name>
</gene>
<evidence type="ECO:0008006" key="4">
    <source>
        <dbReference type="Google" id="ProtNLM"/>
    </source>
</evidence>
<dbReference type="InterPro" id="IPR021391">
    <property type="entry name" value="DUF3027"/>
</dbReference>
<dbReference type="Pfam" id="PF11228">
    <property type="entry name" value="DUF3027"/>
    <property type="match status" value="1"/>
</dbReference>
<sequence>MISTPRGGGELRKTHMSETTRRKAGKVDTILASAVDLAREGLAPIAKPEEIGEHLGATSEGERLATHSFECLKPGYRGWHWVAVLARVPRGRKATVCEIDLLPGEDALLARPWVPWAQRLRPQDVKREDVLPYVPDDDRLDQSYADTDAEDLDRRTVEELGLGRPRVLSACGRAQAAKRWYHSEQGPARRGMTRRKLPENTCSTCGFLLKIAGSMRTMFGVCTNEWSVDDGRVVSMDHTCGSHSETDVKVDTSPWQPTPARLNELDVEQVEI</sequence>
<evidence type="ECO:0000256" key="1">
    <source>
        <dbReference type="SAM" id="MobiDB-lite"/>
    </source>
</evidence>
<evidence type="ECO:0000313" key="2">
    <source>
        <dbReference type="EMBL" id="KXB80754.1"/>
    </source>
</evidence>
<protein>
    <recommendedName>
        <fullName evidence="4">DUF3027 domain-containing protein</fullName>
    </recommendedName>
</protein>
<evidence type="ECO:0000313" key="3">
    <source>
        <dbReference type="Proteomes" id="UP000070572"/>
    </source>
</evidence>
<reference evidence="2 3" key="1">
    <citation type="submission" date="2016-01" db="EMBL/GenBank/DDBJ databases">
        <authorList>
            <person name="Mitreva M."/>
            <person name="Pepin K.H."/>
            <person name="Mihindukulasuriya K.A."/>
            <person name="Fulton R."/>
            <person name="Fronick C."/>
            <person name="O'Laughlin M."/>
            <person name="Miner T."/>
            <person name="Herter B."/>
            <person name="Rosa B.A."/>
            <person name="Cordes M."/>
            <person name="Tomlinson C."/>
            <person name="Wollam A."/>
            <person name="Palsikar V.B."/>
            <person name="Mardis E.R."/>
            <person name="Wilson R.K."/>
        </authorList>
    </citation>
    <scope>NUCLEOTIDE SEQUENCE [LARGE SCALE GENOMIC DNA]</scope>
    <source>
        <strain evidence="2 3">DNF00696</strain>
    </source>
</reference>
<accession>A0AB34WZH2</accession>